<reference evidence="1 2" key="1">
    <citation type="submission" date="2021-06" db="EMBL/GenBank/DDBJ databases">
        <title>Caerostris extrusa draft genome.</title>
        <authorList>
            <person name="Kono N."/>
            <person name="Arakawa K."/>
        </authorList>
    </citation>
    <scope>NUCLEOTIDE SEQUENCE [LARGE SCALE GENOMIC DNA]</scope>
</reference>
<gene>
    <name evidence="1" type="ORF">CEXT_310801</name>
</gene>
<evidence type="ECO:0000313" key="1">
    <source>
        <dbReference type="EMBL" id="GIY28627.1"/>
    </source>
</evidence>
<proteinExistence type="predicted"/>
<dbReference type="AlphaFoldDB" id="A0AAV4S4X6"/>
<accession>A0AAV4S4X6</accession>
<dbReference type="EMBL" id="BPLR01008968">
    <property type="protein sequence ID" value="GIY28627.1"/>
    <property type="molecule type" value="Genomic_DNA"/>
</dbReference>
<name>A0AAV4S4X6_CAEEX</name>
<sequence length="141" mass="15996">MHRKNRENLVIVPSGKGAVDGSVPKGPLDPSTTLPQNLFQIRTGFINVFMSKQMKIISKVKDTFDISITKRKFFLLAFQKRLAKVVLTLGFVPRKRWSTCSSWLWVSRTCCRPFQDSNRLGASRSVGCKRCQNTSLSLYPV</sequence>
<comment type="caution">
    <text evidence="1">The sequence shown here is derived from an EMBL/GenBank/DDBJ whole genome shotgun (WGS) entry which is preliminary data.</text>
</comment>
<dbReference type="Proteomes" id="UP001054945">
    <property type="component" value="Unassembled WGS sequence"/>
</dbReference>
<organism evidence="1 2">
    <name type="scientific">Caerostris extrusa</name>
    <name type="common">Bark spider</name>
    <name type="synonym">Caerostris bankana</name>
    <dbReference type="NCBI Taxonomy" id="172846"/>
    <lineage>
        <taxon>Eukaryota</taxon>
        <taxon>Metazoa</taxon>
        <taxon>Ecdysozoa</taxon>
        <taxon>Arthropoda</taxon>
        <taxon>Chelicerata</taxon>
        <taxon>Arachnida</taxon>
        <taxon>Araneae</taxon>
        <taxon>Araneomorphae</taxon>
        <taxon>Entelegynae</taxon>
        <taxon>Araneoidea</taxon>
        <taxon>Araneidae</taxon>
        <taxon>Caerostris</taxon>
    </lineage>
</organism>
<keyword evidence="2" id="KW-1185">Reference proteome</keyword>
<protein>
    <submittedName>
        <fullName evidence="1">Uncharacterized protein</fullName>
    </submittedName>
</protein>
<evidence type="ECO:0000313" key="2">
    <source>
        <dbReference type="Proteomes" id="UP001054945"/>
    </source>
</evidence>